<dbReference type="AlphaFoldDB" id="A0A223EFC7"/>
<dbReference type="Proteomes" id="UP000214618">
    <property type="component" value="Chromosome"/>
</dbReference>
<evidence type="ECO:0000313" key="2">
    <source>
        <dbReference type="Proteomes" id="UP000214618"/>
    </source>
</evidence>
<protein>
    <submittedName>
        <fullName evidence="1">Uncharacterized protein</fullName>
    </submittedName>
</protein>
<gene>
    <name evidence="1" type="ORF">BS1321_08265</name>
</gene>
<organism evidence="1 2">
    <name type="scientific">Peribacillus simplex NBRC 15720 = DSM 1321</name>
    <dbReference type="NCBI Taxonomy" id="1349754"/>
    <lineage>
        <taxon>Bacteria</taxon>
        <taxon>Bacillati</taxon>
        <taxon>Bacillota</taxon>
        <taxon>Bacilli</taxon>
        <taxon>Bacillales</taxon>
        <taxon>Bacillaceae</taxon>
        <taxon>Peribacillus</taxon>
    </lineage>
</organism>
<evidence type="ECO:0000313" key="1">
    <source>
        <dbReference type="EMBL" id="ASS93958.1"/>
    </source>
</evidence>
<proteinExistence type="predicted"/>
<name>A0A223EFC7_9BACI</name>
<dbReference type="EMBL" id="CP017704">
    <property type="protein sequence ID" value="ASS93958.1"/>
    <property type="molecule type" value="Genomic_DNA"/>
</dbReference>
<sequence length="67" mass="7730">MQWKKLLNYISQRKAPECYALTGAFVIYIDISSKGAGILANFFLNVDLHSMYKAASVYYSMKIKTWK</sequence>
<accession>A0A223EFC7</accession>
<reference evidence="1 2" key="1">
    <citation type="submission" date="2016-10" db="EMBL/GenBank/DDBJ databases">
        <title>The whole genome sequencing and assembly of Bacillus simplex DSM 1321 strain.</title>
        <authorList>
            <person name="Park M.-K."/>
            <person name="Lee Y.-J."/>
            <person name="Yi H."/>
            <person name="Bahn Y.-S."/>
            <person name="Kim J.F."/>
            <person name="Lee D.-W."/>
        </authorList>
    </citation>
    <scope>NUCLEOTIDE SEQUENCE [LARGE SCALE GENOMIC DNA]</scope>
    <source>
        <strain evidence="1 2">DSM 1321</strain>
    </source>
</reference>